<organism evidence="3 4">
    <name type="scientific">Flavobacterium magnum</name>
    <dbReference type="NCBI Taxonomy" id="2162713"/>
    <lineage>
        <taxon>Bacteria</taxon>
        <taxon>Pseudomonadati</taxon>
        <taxon>Bacteroidota</taxon>
        <taxon>Flavobacteriia</taxon>
        <taxon>Flavobacteriales</taxon>
        <taxon>Flavobacteriaceae</taxon>
        <taxon>Flavobacterium</taxon>
    </lineage>
</organism>
<dbReference type="EMBL" id="CP028811">
    <property type="protein sequence ID" value="AWA29374.1"/>
    <property type="molecule type" value="Genomic_DNA"/>
</dbReference>
<gene>
    <name evidence="3" type="ORF">HYN48_04325</name>
</gene>
<accession>A0A2S0RCK6</accession>
<dbReference type="NCBIfam" id="TIGR04131">
    <property type="entry name" value="Bac_Flav_CTERM"/>
    <property type="match status" value="1"/>
</dbReference>
<reference evidence="3 4" key="1">
    <citation type="submission" date="2018-04" db="EMBL/GenBank/DDBJ databases">
        <title>Genome sequencing of Flavobacterium sp. HYN0048.</title>
        <authorList>
            <person name="Yi H."/>
            <person name="Baek C."/>
        </authorList>
    </citation>
    <scope>NUCLEOTIDE SEQUENCE [LARGE SCALE GENOMIC DNA]</scope>
    <source>
        <strain evidence="3 4">HYN0048</strain>
    </source>
</reference>
<dbReference type="InterPro" id="IPR013783">
    <property type="entry name" value="Ig-like_fold"/>
</dbReference>
<dbReference type="SUPFAM" id="SSF49265">
    <property type="entry name" value="Fibronectin type III"/>
    <property type="match status" value="3"/>
</dbReference>
<dbReference type="Gene3D" id="2.60.120.200">
    <property type="match status" value="1"/>
</dbReference>
<dbReference type="Pfam" id="PF13585">
    <property type="entry name" value="CHU_C"/>
    <property type="match status" value="1"/>
</dbReference>
<dbReference type="SMART" id="SM00060">
    <property type="entry name" value="FN3"/>
    <property type="match status" value="5"/>
</dbReference>
<evidence type="ECO:0000313" key="4">
    <source>
        <dbReference type="Proteomes" id="UP000244193"/>
    </source>
</evidence>
<sequence length="2690" mass="283193">MKKIILLFTFLLCSMLGFSQLETFEGGIPSTWAVMNGTNGVGAAQPWILNTTPFPVNRSPYAAHNDTTPPTLNAAYVNREQIGAGNTEEDWLIMNQRQIPANGQLQFWTRLTQIADQGTIYEIRVSTNASQTNQAAYTVLKTWGEDEIIDPTLPIGDYQQVKVDFPVALQGQNVYIAFVRKFTQETGQIGGDRWLIDDVNIVEKCADVTGLDFIPASIASTHVTFTWANPQLSTSFELGVVPAADDFNFVGTPVTVAATNPATYAYSGAPLTPDSTFKVYVRRVCGTGSDTTYSEWAGPFIFTTLPLGSVCIDPLVIPALPYQELNDNTALYGDEVDTAQAANCGTVTPANANYLQGNEVFYSVTATSDVPINVVMTPLGNSPNSSVFVYEGCIGNGGTCLGGVANNTLNVRNFVFNAVSGHTYTIIVSSSTTQPIAYGLLVQEVKCTPMPANLAASPVTTTNAHLTWDAQSYSSWQVAVQPLGTEVPSGDGVAVATNEYDAPVVAATQYQYWVRAECAPGTDIWTPWAGPFPFNSDICEPEHKCNYTFRIGNNGPNGWGNDTVGSRMQIRQNGIVIATLGSQLATGAGPVDVIVPICEGVPFDVFWSKLGSTTQQRQLTIINNHGQTIFTRPAVAGVLNSIVYSDVIAECDTPRCDLTPTNVTIPTASITTTGATINWTAVATTSWDIYIAPVGSPAPDADTVPTYDNITGATTSFTTTDPLQPDHCYEVYVRVNCSPNPSAWSALTADSDFCTLPTCQKPVNPQVTVLSTTAATFTWTPALPAQTDFEILLIPGPNPPSPAPDNVTPATYPIITVPVGGPYTFTATDLTPATIYYGYVRAVCSPTDASVWVPFNVFNSVTCEPVDKCVYKFVLTDIGGGNGNGNGWGNSRMQVRQNGILIQELNLPSGGNATVQVPLCDGVPFDLFWSIAGQNPEQIGVSIQNPFLDVLFTKAPGTGTPSTVLYSSVVECSPAPCSKPTDITVATATILPHSAVITWTDNSNPPSDGYELYVVNTGDPAPTNDPPTPANVTGITGTSYTLTNINGVPLSASTSYTFYIRAVCPGSQVSTWTILTPVTFITTPENNECAFATPVTVNTGIACDAANMATGNTYGANASNPVVSNDMTGAGCEPTAKDVWYSFVATSTSQTIVLSDIVPKPATPGNFKLNYSVFSGSCTGLTRMFCSTTNTNGGTGFIPGNTYYIRVYNAPSVPATQSATFHLCVLTPPTNDECINATPVTVNTGQTCAPANTVSANTFGSTASNPSLTPPLAGTGCGPTSNDIWFSFVAVAPTQIINISNVVSTPANVANLKINYSVFSGSCGALTNLYCSTATASIATGLTVGNIYYIRAYIAPSNSEQSATFDLCITSPPANDECTAAVTVPVNASQYCDAVTSGNTLGATPSNPVLDPVLTGPGCGVPNNDLWYSFTATSTTHMISISNVVPTPATATNVRLNYSVFSGSCGVLVKKYCSTNYISMATGLVPGEVYYIRVYTATTAVDTSATFDLCITSPPSNNECANAISVTPNTGQDCAPVNTVSGYTYGATASLPVLTPPLTGAGCLQANSDIWYSFTASSTSHAITLSNIVRSPSNSTANLNYGVFSGTCDNLTKLYCSTTNSSNATGLTVGQTYYIRVYSTSTSVDQSIKFDLCITSPPVNDDCANAIEAPVNPTSICTDKAYGNTLGATQSTPTITGTGCIGTNDDVWFKFTATNAVHFINVDQLFASSGSVSLHHTLFSGTCDALTTMYCSTAANSVATGLTVGQVYYVRVYTAGTAVGDWSTFSLCVKTPPPPAENEDCSSATAVTVNLNNDCLYTTPGNLIEAGPSTGTPNSPACTGNANDDVWFSFVATSNQHFINLLNVEGTTSNLNHAVYSGNCNSLTRLYCSDANSLNSTSDEFVVGETYYIRVWSNAPTSQIVIFDLCVKSVSTCETATPFCGSQAEQSLLFTNTTGVTPGLGPIACLGSSPNPTFYYLQVGQTGALEFEIRQSTDPNNFPTTGAPGIDVDYVAWGPFTSPSSCDQVAFEDCPSCQNNTTPGAVYPQGNILDCSYDGAPVETLHIPNAVAGEYYLLMITNFNQAPGYIKLFQSNFGEPGTGVSTNLCCDVAAGDDITACGASITLDALADSTSSPSSYQWYLNETLIPGAESSTYDATQSGIYKVVGICGLNQDVDYITVTLLPAIGATTPADYVLCDGDDADGQAPFNLLDVTSQVLVGLVPTDYSVSYHLTADAAANDEPGIDLSTDFLSPTQTIYVRVERISLPTCYEVIPVNLVVTSIDDATITYEAQYCSDAGTISPLTVVTPGTFTATGGLNIAADGTITLTGSEEGLYTITNTTAGACSDTKTADITIVRRHTAGFNYGTAGTLYCKDGGTVSPQFTGNFSQAGTFTVVDGDGNLSIDPNTGQITLATSDAGDYTIKNVVDNGPTCSGDEATATITIVEAATGTIAYNGGPFCKDVTSVAVQNLVTPVSDAGTYSVDIPGLSIGADGTINPSASQANDYVVTYTLDIDGCGIYTTQAAVTIVPESNIEFTAECSGNDFVITALPVNGSFNPALVTYNWTGGTFVSGTATGSIIAKAAPATYTVEVVADGCSTFASIDIDDISCIIQRGISPNNDTKNDSFDLTTLNVKHLSIFNRYGTVVYEFTNYTNQWVGQDNSGDELPDGTYFYVIDKADGEQKTGWVYINR</sequence>
<name>A0A2S0RCK6_9FLAO</name>
<dbReference type="InterPro" id="IPR036116">
    <property type="entry name" value="FN3_sf"/>
</dbReference>
<dbReference type="Pfam" id="PF23759">
    <property type="entry name" value="GBD_T9SS_assoc"/>
    <property type="match status" value="6"/>
</dbReference>
<dbReference type="PROSITE" id="PS50853">
    <property type="entry name" value="FN3"/>
    <property type="match status" value="3"/>
</dbReference>
<proteinExistence type="predicted"/>
<feature type="domain" description="Fibronectin type-III" evidence="2">
    <location>
        <begin position="659"/>
        <end position="758"/>
    </location>
</feature>
<dbReference type="InterPro" id="IPR026341">
    <property type="entry name" value="T9SS_type_B"/>
</dbReference>
<feature type="domain" description="Fibronectin type-III" evidence="2">
    <location>
        <begin position="761"/>
        <end position="865"/>
    </location>
</feature>
<dbReference type="Gene3D" id="2.60.40.10">
    <property type="entry name" value="Immunoglobulins"/>
    <property type="match status" value="3"/>
</dbReference>
<evidence type="ECO:0000313" key="3">
    <source>
        <dbReference type="EMBL" id="AWA29374.1"/>
    </source>
</evidence>
<keyword evidence="1" id="KW-0732">Signal</keyword>
<dbReference type="NCBIfam" id="NF038128">
    <property type="entry name" value="choice_anch_J"/>
    <property type="match status" value="1"/>
</dbReference>
<feature type="chain" id="PRO_5015771414" description="Fibronectin type-III domain-containing protein" evidence="1">
    <location>
        <begin position="20"/>
        <end position="2690"/>
    </location>
</feature>
<protein>
    <recommendedName>
        <fullName evidence="2">Fibronectin type-III domain-containing protein</fullName>
    </recommendedName>
</protein>
<dbReference type="OrthoDB" id="608579at2"/>
<dbReference type="InterPro" id="IPR056600">
    <property type="entry name" value="GBD_T9SS_assoc"/>
</dbReference>
<evidence type="ECO:0000259" key="2">
    <source>
        <dbReference type="PROSITE" id="PS50853"/>
    </source>
</evidence>
<dbReference type="Proteomes" id="UP000244193">
    <property type="component" value="Chromosome"/>
</dbReference>
<evidence type="ECO:0000256" key="1">
    <source>
        <dbReference type="SAM" id="SignalP"/>
    </source>
</evidence>
<dbReference type="InterPro" id="IPR003961">
    <property type="entry name" value="FN3_dom"/>
</dbReference>
<keyword evidence="4" id="KW-1185">Reference proteome</keyword>
<dbReference type="CDD" id="cd00063">
    <property type="entry name" value="FN3"/>
    <property type="match status" value="1"/>
</dbReference>
<dbReference type="KEGG" id="fmg:HYN48_04325"/>
<feature type="domain" description="Fibronectin type-III" evidence="2">
    <location>
        <begin position="979"/>
        <end position="1086"/>
    </location>
</feature>
<feature type="signal peptide" evidence="1">
    <location>
        <begin position="1"/>
        <end position="19"/>
    </location>
</feature>
<dbReference type="RefSeq" id="WP_108369959.1">
    <property type="nucleotide sequence ID" value="NZ_CP028811.1"/>
</dbReference>